<organism evidence="2 3">
    <name type="scientific">Duganella callida</name>
    <dbReference type="NCBI Taxonomy" id="2561932"/>
    <lineage>
        <taxon>Bacteria</taxon>
        <taxon>Pseudomonadati</taxon>
        <taxon>Pseudomonadota</taxon>
        <taxon>Betaproteobacteria</taxon>
        <taxon>Burkholderiales</taxon>
        <taxon>Oxalobacteraceae</taxon>
        <taxon>Telluria group</taxon>
        <taxon>Duganella</taxon>
    </lineage>
</organism>
<reference evidence="2 3" key="1">
    <citation type="submission" date="2019-03" db="EMBL/GenBank/DDBJ databases">
        <title>Draft Genome Sequence of Duganella callidus sp. nov., a Novel Duganella Species Isolated from Cultivated Soil.</title>
        <authorList>
            <person name="Raths R."/>
            <person name="Peta V."/>
            <person name="Bucking H."/>
        </authorList>
    </citation>
    <scope>NUCLEOTIDE SEQUENCE [LARGE SCALE GENOMIC DNA]</scope>
    <source>
        <strain evidence="2 3">DN04</strain>
    </source>
</reference>
<evidence type="ECO:0000256" key="1">
    <source>
        <dbReference type="SAM" id="Phobius"/>
    </source>
</evidence>
<accession>A0A4Y9S891</accession>
<sequence length="170" mass="19698">MLAFFSTVKDVAPWVAMGLSIAALWISILNYRRDKADLRAWSEYSLDWEGFHACLRVNIVNAGRRPIILSSWAGGELKTGRLRHKKLVNWYGTFFEPKNSLTLTERQTYSFQLEADEIIDVLPDGDVIEFHDLWIKDTLGHRYMVKDARKNLEKLRQWKAKQSTAHKTGS</sequence>
<dbReference type="AlphaFoldDB" id="A0A4Y9S891"/>
<comment type="caution">
    <text evidence="2">The sequence shown here is derived from an EMBL/GenBank/DDBJ whole genome shotgun (WGS) entry which is preliminary data.</text>
</comment>
<protein>
    <submittedName>
        <fullName evidence="2">Uncharacterized protein</fullName>
    </submittedName>
</protein>
<name>A0A4Y9S891_9BURK</name>
<evidence type="ECO:0000313" key="2">
    <source>
        <dbReference type="EMBL" id="TFW17555.1"/>
    </source>
</evidence>
<dbReference type="RefSeq" id="WP_135203368.1">
    <property type="nucleotide sequence ID" value="NZ_SPVG01000202.1"/>
</dbReference>
<feature type="transmembrane region" description="Helical" evidence="1">
    <location>
        <begin position="12"/>
        <end position="31"/>
    </location>
</feature>
<keyword evidence="3" id="KW-1185">Reference proteome</keyword>
<dbReference type="EMBL" id="SPVG01000202">
    <property type="protein sequence ID" value="TFW17555.1"/>
    <property type="molecule type" value="Genomic_DNA"/>
</dbReference>
<keyword evidence="1" id="KW-0812">Transmembrane</keyword>
<evidence type="ECO:0000313" key="3">
    <source>
        <dbReference type="Proteomes" id="UP000297729"/>
    </source>
</evidence>
<keyword evidence="1" id="KW-1133">Transmembrane helix</keyword>
<proteinExistence type="predicted"/>
<gene>
    <name evidence="2" type="ORF">E4L98_20335</name>
</gene>
<keyword evidence="1" id="KW-0472">Membrane</keyword>
<dbReference type="Proteomes" id="UP000297729">
    <property type="component" value="Unassembled WGS sequence"/>
</dbReference>